<dbReference type="AlphaFoldDB" id="A0A3T1D1E3"/>
<protein>
    <submittedName>
        <fullName evidence="1">Uncharacterized protein</fullName>
    </submittedName>
</protein>
<dbReference type="Proteomes" id="UP000289856">
    <property type="component" value="Chromosome"/>
</dbReference>
<organism evidence="1 2">
    <name type="scientific">Cohnella abietis</name>
    <dbReference type="NCBI Taxonomy" id="2507935"/>
    <lineage>
        <taxon>Bacteria</taxon>
        <taxon>Bacillati</taxon>
        <taxon>Bacillota</taxon>
        <taxon>Bacilli</taxon>
        <taxon>Bacillales</taxon>
        <taxon>Paenibacillaceae</taxon>
        <taxon>Cohnella</taxon>
    </lineage>
</organism>
<accession>A0A3T1D1E3</accession>
<gene>
    <name evidence="1" type="ORF">KCTCHS21_12240</name>
</gene>
<dbReference type="RefSeq" id="WP_157993965.1">
    <property type="nucleotide sequence ID" value="NZ_AP019400.1"/>
</dbReference>
<evidence type="ECO:0000313" key="2">
    <source>
        <dbReference type="Proteomes" id="UP000289856"/>
    </source>
</evidence>
<dbReference type="EMBL" id="AP019400">
    <property type="protein sequence ID" value="BBI31825.1"/>
    <property type="molecule type" value="Genomic_DNA"/>
</dbReference>
<keyword evidence="2" id="KW-1185">Reference proteome</keyword>
<sequence>MYEIIELLGLGEARLEVDVRNNRATGQKEARLKVDVRNNRATGAWRGTLGDRCTK</sequence>
<evidence type="ECO:0000313" key="1">
    <source>
        <dbReference type="EMBL" id="BBI31825.1"/>
    </source>
</evidence>
<reference evidence="1 2" key="1">
    <citation type="submission" date="2019-01" db="EMBL/GenBank/DDBJ databases">
        <title>Complete genome sequence of Cohnella hallensis HS21 isolated from Korean fir (Abies koreana) rhizospheric soil.</title>
        <authorList>
            <person name="Jiang L."/>
            <person name="Kang S.W."/>
            <person name="Kim S."/>
            <person name="Jung J."/>
            <person name="Kim C.Y."/>
            <person name="Kim D.H."/>
            <person name="Kim S.W."/>
            <person name="Lee J."/>
        </authorList>
    </citation>
    <scope>NUCLEOTIDE SEQUENCE [LARGE SCALE GENOMIC DNA]</scope>
    <source>
        <strain evidence="1 2">HS21</strain>
    </source>
</reference>
<name>A0A3T1D1E3_9BACL</name>
<dbReference type="KEGG" id="cohn:KCTCHS21_12240"/>
<proteinExistence type="predicted"/>